<feature type="transmembrane region" description="Helical" evidence="8">
    <location>
        <begin position="52"/>
        <end position="74"/>
    </location>
</feature>
<evidence type="ECO:0000256" key="1">
    <source>
        <dbReference type="ARBA" id="ARBA00004651"/>
    </source>
</evidence>
<evidence type="ECO:0000256" key="4">
    <source>
        <dbReference type="ARBA" id="ARBA00022692"/>
    </source>
</evidence>
<dbReference type="FunFam" id="1.20.1740.10:FF:000001">
    <property type="entry name" value="Amino acid permease"/>
    <property type="match status" value="1"/>
</dbReference>
<keyword evidence="2" id="KW-0813">Transport</keyword>
<dbReference type="AlphaFoldDB" id="A0AAE6P105"/>
<feature type="transmembrane region" description="Helical" evidence="8">
    <location>
        <begin position="249"/>
        <end position="269"/>
    </location>
</feature>
<feature type="transmembrane region" description="Helical" evidence="8">
    <location>
        <begin position="199"/>
        <end position="228"/>
    </location>
</feature>
<keyword evidence="6 8" id="KW-1133">Transmembrane helix</keyword>
<keyword evidence="7 8" id="KW-0472">Membrane</keyword>
<feature type="transmembrane region" description="Helical" evidence="8">
    <location>
        <begin position="289"/>
        <end position="316"/>
    </location>
</feature>
<dbReference type="GO" id="GO:0005886">
    <property type="term" value="C:plasma membrane"/>
    <property type="evidence" value="ECO:0007669"/>
    <property type="project" value="UniProtKB-SubCell"/>
</dbReference>
<dbReference type="Proteomes" id="UP000327194">
    <property type="component" value="Chromosome"/>
</dbReference>
<name>A0AAE6P105_9LACO</name>
<evidence type="ECO:0000256" key="5">
    <source>
        <dbReference type="ARBA" id="ARBA00022970"/>
    </source>
</evidence>
<dbReference type="EMBL" id="CP045562">
    <property type="protein sequence ID" value="QFX92844.1"/>
    <property type="molecule type" value="Genomic_DNA"/>
</dbReference>
<accession>A0AAE6P105</accession>
<dbReference type="InterPro" id="IPR004841">
    <property type="entry name" value="AA-permease/SLC12A_dom"/>
</dbReference>
<organism evidence="10 11">
    <name type="scientific">Fructilactobacillus fructivorans</name>
    <dbReference type="NCBI Taxonomy" id="1614"/>
    <lineage>
        <taxon>Bacteria</taxon>
        <taxon>Bacillati</taxon>
        <taxon>Bacillota</taxon>
        <taxon>Bacilli</taxon>
        <taxon>Lactobacillales</taxon>
        <taxon>Lactobacillaceae</taxon>
        <taxon>Fructilactobacillus</taxon>
    </lineage>
</organism>
<evidence type="ECO:0000256" key="7">
    <source>
        <dbReference type="ARBA" id="ARBA00023136"/>
    </source>
</evidence>
<evidence type="ECO:0000259" key="9">
    <source>
        <dbReference type="Pfam" id="PF00324"/>
    </source>
</evidence>
<dbReference type="Gene3D" id="1.20.1740.10">
    <property type="entry name" value="Amino acid/polyamine transporter I"/>
    <property type="match status" value="1"/>
</dbReference>
<protein>
    <submittedName>
        <fullName evidence="10">Amino acid permease</fullName>
    </submittedName>
</protein>
<feature type="transmembrane region" description="Helical" evidence="8">
    <location>
        <begin position="95"/>
        <end position="121"/>
    </location>
</feature>
<gene>
    <name evidence="10" type="ORF">LF543_04500</name>
</gene>
<keyword evidence="4 8" id="KW-0812">Transmembrane</keyword>
<feature type="transmembrane region" description="Helical" evidence="8">
    <location>
        <begin position="337"/>
        <end position="361"/>
    </location>
</feature>
<dbReference type="GO" id="GO:0006865">
    <property type="term" value="P:amino acid transport"/>
    <property type="evidence" value="ECO:0007669"/>
    <property type="project" value="UniProtKB-KW"/>
</dbReference>
<evidence type="ECO:0000256" key="8">
    <source>
        <dbReference type="SAM" id="Phobius"/>
    </source>
</evidence>
<dbReference type="RefSeq" id="WP_040472299.1">
    <property type="nucleotide sequence ID" value="NZ_AZDS01000003.1"/>
</dbReference>
<evidence type="ECO:0000256" key="2">
    <source>
        <dbReference type="ARBA" id="ARBA00022448"/>
    </source>
</evidence>
<evidence type="ECO:0000313" key="10">
    <source>
        <dbReference type="EMBL" id="QFX92844.1"/>
    </source>
</evidence>
<feature type="domain" description="Amino acid permease/ SLC12A" evidence="9">
    <location>
        <begin position="22"/>
        <end position="449"/>
    </location>
</feature>
<dbReference type="GO" id="GO:0055085">
    <property type="term" value="P:transmembrane transport"/>
    <property type="evidence" value="ECO:0007669"/>
    <property type="project" value="InterPro"/>
</dbReference>
<feature type="transmembrane region" description="Helical" evidence="8">
    <location>
        <begin position="127"/>
        <end position="145"/>
    </location>
</feature>
<evidence type="ECO:0000313" key="11">
    <source>
        <dbReference type="Proteomes" id="UP000327194"/>
    </source>
</evidence>
<feature type="transmembrane region" description="Helical" evidence="8">
    <location>
        <begin position="408"/>
        <end position="428"/>
    </location>
</feature>
<dbReference type="Pfam" id="PF00324">
    <property type="entry name" value="AA_permease"/>
    <property type="match status" value="1"/>
</dbReference>
<dbReference type="PANTHER" id="PTHR43495:SF2">
    <property type="entry name" value="D-SERINE_D-ALANINE_GLYCINE TRANSPORTER"/>
    <property type="match status" value="1"/>
</dbReference>
<feature type="transmembrane region" description="Helical" evidence="8">
    <location>
        <begin position="434"/>
        <end position="453"/>
    </location>
</feature>
<proteinExistence type="predicted"/>
<feature type="transmembrane region" description="Helical" evidence="8">
    <location>
        <begin position="21"/>
        <end position="40"/>
    </location>
</feature>
<dbReference type="KEGG" id="lfv:LF543_04500"/>
<sequence>MFLLEKNTNNENQMSRGLKSRHVQLMALGGTIGTGLFLGAGQSIHLAGPSIIIAYVIAGVACFFLMRALGELLLSNTNSVSFIEFINKYLGERTGFVAGWTYWFCWIAIAMAEVTAAGLYMKFWFPGLPQWVTAAFLILILFLLNSITVSAFGETEFWFALIKVVAIVALIIVGIILVLMHYKTSVGYAQVSNLYSHGFFAHGASGFVLSFQMVLFSFAGIEMIGMTASETQDPQKIIPKCINEVPTRIIIFYVGSLLALMCIFPWQYISANSSPFVQVFSNIGIKSAAAIINFVVLTAAASSCNSAIFTTGRMLFSLTDKSQNKFAKKLGTLSKRHIPANAILFSTIVIAISVVLNILMPEGVFELVSSIATTCFLFVWSLIVITHYEYRRSLTPEQTSKLTFKMPWFPYSDFFVVGFMVFVAFVLIFKMQTLVALIGSIIWLLILYGFKVLSDKHRERKEVDD</sequence>
<evidence type="ECO:0000256" key="3">
    <source>
        <dbReference type="ARBA" id="ARBA00022475"/>
    </source>
</evidence>
<dbReference type="PIRSF" id="PIRSF006060">
    <property type="entry name" value="AA_transporter"/>
    <property type="match status" value="1"/>
</dbReference>
<keyword evidence="3" id="KW-1003">Cell membrane</keyword>
<comment type="subcellular location">
    <subcellularLocation>
        <location evidence="1">Cell membrane</location>
        <topology evidence="1">Multi-pass membrane protein</topology>
    </subcellularLocation>
</comment>
<feature type="transmembrane region" description="Helical" evidence="8">
    <location>
        <begin position="157"/>
        <end position="179"/>
    </location>
</feature>
<feature type="transmembrane region" description="Helical" evidence="8">
    <location>
        <begin position="367"/>
        <end position="388"/>
    </location>
</feature>
<evidence type="ECO:0000256" key="6">
    <source>
        <dbReference type="ARBA" id="ARBA00022989"/>
    </source>
</evidence>
<keyword evidence="5" id="KW-0029">Amino-acid transport</keyword>
<dbReference type="PANTHER" id="PTHR43495">
    <property type="entry name" value="GABA PERMEASE"/>
    <property type="match status" value="1"/>
</dbReference>
<reference evidence="10 11" key="1">
    <citation type="submission" date="2019-10" db="EMBL/GenBank/DDBJ databases">
        <title>Genome sequencing of Lactobacillus fructivorans.</title>
        <authorList>
            <person name="Kim K."/>
        </authorList>
    </citation>
    <scope>NUCLEOTIDE SEQUENCE [LARGE SCALE GENOMIC DNA]</scope>
    <source>
        <strain evidence="10 11">LF543</strain>
    </source>
</reference>